<dbReference type="Gene3D" id="3.40.630.30">
    <property type="match status" value="1"/>
</dbReference>
<gene>
    <name evidence="2" type="ORF">MVAC_05192</name>
</gene>
<dbReference type="InterPro" id="IPR016181">
    <property type="entry name" value="Acyl_CoA_acyltransferase"/>
</dbReference>
<name>K0UX18_MYCVA</name>
<keyword evidence="3" id="KW-1185">Reference proteome</keyword>
<evidence type="ECO:0000256" key="1">
    <source>
        <dbReference type="SAM" id="MobiDB-lite"/>
    </source>
</evidence>
<dbReference type="PATRIC" id="fig|1194972.3.peg.1052"/>
<evidence type="ECO:0000313" key="2">
    <source>
        <dbReference type="EMBL" id="EJZ11677.1"/>
    </source>
</evidence>
<protein>
    <recommendedName>
        <fullName evidence="4">N-acetyltransferase domain-containing protein</fullName>
    </recommendedName>
</protein>
<reference evidence="2 3" key="1">
    <citation type="journal article" date="2012" name="J. Bacteriol.">
        <title>Complete Genome Sequence of Mycobacterium vaccae Type Strain ATCC 25954.</title>
        <authorList>
            <person name="Ho Y.S."/>
            <person name="Adroub S.A."/>
            <person name="Abadi M."/>
            <person name="Al Alwan B."/>
            <person name="Alkhateeb R."/>
            <person name="Gao G."/>
            <person name="Ragab A."/>
            <person name="Ali S."/>
            <person name="van Soolingen D."/>
            <person name="Bitter W."/>
            <person name="Pain A."/>
            <person name="Abdallah A.M."/>
        </authorList>
    </citation>
    <scope>NUCLEOTIDE SEQUENCE [LARGE SCALE GENOMIC DNA]</scope>
    <source>
        <strain evidence="2 3">ATCC 25954</strain>
    </source>
</reference>
<dbReference type="RefSeq" id="WP_003930579.1">
    <property type="nucleotide sequence ID" value="NZ_JH814690.1"/>
</dbReference>
<accession>K0UX18</accession>
<evidence type="ECO:0000313" key="3">
    <source>
        <dbReference type="Proteomes" id="UP000006072"/>
    </source>
</evidence>
<dbReference type="Proteomes" id="UP000006072">
    <property type="component" value="Unassembled WGS sequence"/>
</dbReference>
<comment type="caution">
    <text evidence="2">The sequence shown here is derived from an EMBL/GenBank/DDBJ whole genome shotgun (WGS) entry which is preliminary data.</text>
</comment>
<proteinExistence type="predicted"/>
<dbReference type="eggNOG" id="ENOG5032SXW">
    <property type="taxonomic scope" value="Bacteria"/>
</dbReference>
<dbReference type="HOGENOM" id="CLU_978858_0_0_11"/>
<feature type="region of interest" description="Disordered" evidence="1">
    <location>
        <begin position="1"/>
        <end position="22"/>
    </location>
</feature>
<dbReference type="AlphaFoldDB" id="K0UX18"/>
<evidence type="ECO:0008006" key="4">
    <source>
        <dbReference type="Google" id="ProtNLM"/>
    </source>
</evidence>
<sequence length="297" mass="33230">MDVADSRVGGPRKAGRGIRPTPITDADVPAVADFLCTAHNERIPWLEAFTQAPWSVDAPNHGFMLRDGERVVGTLLALYSQRQIAGRTERFCNMTSWCVMPEYRARSMSLLNAVLAQEDYHFTVLSPDVGPQEILTWLKFRLLDTSAALVPNLPWPMMPGRTRISADPDVIERTLTGAELELYHDHARALAASHLVLISGQESCYVMFRKDRYKGAPVLAVVLHLSNPPLFQRSLKAVTSHLLIHHGAIATMAELRITGYRPLMSIAVNRRPKMYRSTDLHASQIDYLYSELVCVPS</sequence>
<dbReference type="SUPFAM" id="SSF55729">
    <property type="entry name" value="Acyl-CoA N-acyltransferases (Nat)"/>
    <property type="match status" value="1"/>
</dbReference>
<organism evidence="2 3">
    <name type="scientific">Mycolicibacterium vaccae ATCC 25954</name>
    <dbReference type="NCBI Taxonomy" id="1194972"/>
    <lineage>
        <taxon>Bacteria</taxon>
        <taxon>Bacillati</taxon>
        <taxon>Actinomycetota</taxon>
        <taxon>Actinomycetes</taxon>
        <taxon>Mycobacteriales</taxon>
        <taxon>Mycobacteriaceae</taxon>
        <taxon>Mycolicibacterium</taxon>
    </lineage>
</organism>
<dbReference type="EMBL" id="ALQA01000007">
    <property type="protein sequence ID" value="EJZ11677.1"/>
    <property type="molecule type" value="Genomic_DNA"/>
</dbReference>